<feature type="region of interest" description="Disordered" evidence="1">
    <location>
        <begin position="20"/>
        <end position="75"/>
    </location>
</feature>
<accession>A0A2I9DUY6</accession>
<organism evidence="2 3">
    <name type="scientific">Deinococcus aerius</name>
    <dbReference type="NCBI Taxonomy" id="200253"/>
    <lineage>
        <taxon>Bacteria</taxon>
        <taxon>Thermotogati</taxon>
        <taxon>Deinococcota</taxon>
        <taxon>Deinococci</taxon>
        <taxon>Deinococcales</taxon>
        <taxon>Deinococcaceae</taxon>
        <taxon>Deinococcus</taxon>
    </lineage>
</organism>
<name>A0A2I9DUY6_9DEIO</name>
<evidence type="ECO:0000256" key="1">
    <source>
        <dbReference type="SAM" id="MobiDB-lite"/>
    </source>
</evidence>
<comment type="caution">
    <text evidence="2">The sequence shown here is derived from an EMBL/GenBank/DDBJ whole genome shotgun (WGS) entry which is preliminary data.</text>
</comment>
<evidence type="ECO:0000313" key="3">
    <source>
        <dbReference type="Proteomes" id="UP000236569"/>
    </source>
</evidence>
<proteinExistence type="predicted"/>
<protein>
    <submittedName>
        <fullName evidence="2">Uncharacterized protein</fullName>
    </submittedName>
</protein>
<evidence type="ECO:0000313" key="2">
    <source>
        <dbReference type="EMBL" id="GBF04205.1"/>
    </source>
</evidence>
<keyword evidence="3" id="KW-1185">Reference proteome</keyword>
<dbReference type="AlphaFoldDB" id="A0A2I9DUY6"/>
<sequence>MAPHGGQCLLARQAAHIYPRHPQAGGEAPVVLGGDPHRKSAAQKHGGRQTYSPDLHPPESRERGGPVGEVGAQSS</sequence>
<dbReference type="Proteomes" id="UP000236569">
    <property type="component" value="Unassembled WGS sequence"/>
</dbReference>
<reference evidence="3" key="1">
    <citation type="submission" date="2018-01" db="EMBL/GenBank/DDBJ databases">
        <title>Draft Genome Sequence of the Radioresistant Bacterium Deinococcus aerius TR0125, Isolated from the Higher Atmosphere above Japan.</title>
        <authorList>
            <person name="Satoh K."/>
            <person name="Arai H."/>
            <person name="Sanzen T."/>
            <person name="Kawaguchi Y."/>
            <person name="Hayashi H."/>
            <person name="Yokobori S."/>
            <person name="Yamagishi A."/>
            <person name="Oono Y."/>
            <person name="Narumi I."/>
        </authorList>
    </citation>
    <scope>NUCLEOTIDE SEQUENCE [LARGE SCALE GENOMIC DNA]</scope>
    <source>
        <strain evidence="3">TR0125</strain>
    </source>
</reference>
<dbReference type="EMBL" id="BFAG01000001">
    <property type="protein sequence ID" value="GBF04205.1"/>
    <property type="molecule type" value="Genomic_DNA"/>
</dbReference>
<gene>
    <name evidence="2" type="ORF">DAERI_010377</name>
</gene>